<evidence type="ECO:0000313" key="1">
    <source>
        <dbReference type="EMBL" id="CAK0817122.1"/>
    </source>
</evidence>
<evidence type="ECO:0000313" key="2">
    <source>
        <dbReference type="Proteomes" id="UP001189429"/>
    </source>
</evidence>
<name>A0ABN9RHC0_9DINO</name>
<gene>
    <name evidence="1" type="ORF">PCOR1329_LOCUS19813</name>
</gene>
<proteinExistence type="predicted"/>
<sequence>PPICVSQGPFTRLMRRTSKGSPLKAQVEGLLAALGAAAGEHAGRLRALLGVPEGRGLECCAWVRIERQGRSYDVRLEQQQLAVRCSLLLHEYVDTVAARLPALAEERAAALPAAALVEDCDEERFGLLERLQRLRLARARLREAFQEDASQLE</sequence>
<feature type="non-terminal residue" evidence="1">
    <location>
        <position position="153"/>
    </location>
</feature>
<accession>A0ABN9RHC0</accession>
<dbReference type="Proteomes" id="UP001189429">
    <property type="component" value="Unassembled WGS sequence"/>
</dbReference>
<dbReference type="EMBL" id="CAUYUJ010006360">
    <property type="protein sequence ID" value="CAK0817122.1"/>
    <property type="molecule type" value="Genomic_DNA"/>
</dbReference>
<reference evidence="1" key="1">
    <citation type="submission" date="2023-10" db="EMBL/GenBank/DDBJ databases">
        <authorList>
            <person name="Chen Y."/>
            <person name="Shah S."/>
            <person name="Dougan E. K."/>
            <person name="Thang M."/>
            <person name="Chan C."/>
        </authorList>
    </citation>
    <scope>NUCLEOTIDE SEQUENCE [LARGE SCALE GENOMIC DNA]</scope>
</reference>
<keyword evidence="2" id="KW-1185">Reference proteome</keyword>
<comment type="caution">
    <text evidence="1">The sequence shown here is derived from an EMBL/GenBank/DDBJ whole genome shotgun (WGS) entry which is preliminary data.</text>
</comment>
<feature type="non-terminal residue" evidence="1">
    <location>
        <position position="1"/>
    </location>
</feature>
<protein>
    <submittedName>
        <fullName evidence="1">Uncharacterized protein</fullName>
    </submittedName>
</protein>
<organism evidence="1 2">
    <name type="scientific">Prorocentrum cordatum</name>
    <dbReference type="NCBI Taxonomy" id="2364126"/>
    <lineage>
        <taxon>Eukaryota</taxon>
        <taxon>Sar</taxon>
        <taxon>Alveolata</taxon>
        <taxon>Dinophyceae</taxon>
        <taxon>Prorocentrales</taxon>
        <taxon>Prorocentraceae</taxon>
        <taxon>Prorocentrum</taxon>
    </lineage>
</organism>